<evidence type="ECO:0000313" key="2">
    <source>
        <dbReference type="Proteomes" id="UP000095230"/>
    </source>
</evidence>
<comment type="caution">
    <text evidence="1">The sequence shown here is derived from an EMBL/GenBank/DDBJ whole genome shotgun (WGS) entry which is preliminary data.</text>
</comment>
<proteinExistence type="predicted"/>
<protein>
    <submittedName>
        <fullName evidence="1">Uncharacterized protein</fullName>
    </submittedName>
</protein>
<organism evidence="1 2">
    <name type="scientific">Shewanella colwelliana</name>
    <name type="common">Alteromonas colwelliana</name>
    <dbReference type="NCBI Taxonomy" id="23"/>
    <lineage>
        <taxon>Bacteria</taxon>
        <taxon>Pseudomonadati</taxon>
        <taxon>Pseudomonadota</taxon>
        <taxon>Gammaproteobacteria</taxon>
        <taxon>Alteromonadales</taxon>
        <taxon>Shewanellaceae</taxon>
        <taxon>Shewanella</taxon>
    </lineage>
</organism>
<reference evidence="1 2" key="1">
    <citation type="submission" date="2016-07" db="EMBL/GenBank/DDBJ databases">
        <title>Whole-genome of two Shewanella species isolated from a digestive organ of sea cucumber Apostichopus japonicus Selenka 1867.</title>
        <authorList>
            <person name="Hong H.-H."/>
            <person name="Choi H."/>
            <person name="Cheon S."/>
            <person name="Oh J.-S."/>
            <person name="Lee H.-G."/>
            <person name="Park C."/>
        </authorList>
    </citation>
    <scope>NUCLEOTIDE SEQUENCE [LARGE SCALE GENOMIC DNA]</scope>
    <source>
        <strain evidence="1 2">CSB03KR</strain>
    </source>
</reference>
<dbReference type="OrthoDB" id="7060475at2"/>
<dbReference type="STRING" id="23.BEL05_04995"/>
<dbReference type="RefSeq" id="WP_069672147.1">
    <property type="nucleotide sequence ID" value="NZ_MCBT01000048.1"/>
</dbReference>
<name>A0A1E5IPA6_SHECO</name>
<dbReference type="Proteomes" id="UP000095230">
    <property type="component" value="Unassembled WGS sequence"/>
</dbReference>
<sequence>MLLWITDTPEQQYESDELIIRSPSQIRAISPNGPAFVVIDIRVPTPEVMDWASKRHQATLWWKPTTEVPKAHCYVDIAECCATEFIPLISDIYHRNGVINVSLTELESMVKSYDTAQVFHAPSDTGPLLHHQCWSFGYLIHRDCSASIDDFQRVTELGRSRFNIEEMINLIIPDDGLNLLLTFSKA</sequence>
<evidence type="ECO:0000313" key="1">
    <source>
        <dbReference type="EMBL" id="OEG72336.1"/>
    </source>
</evidence>
<dbReference type="EMBL" id="MCBT01000048">
    <property type="protein sequence ID" value="OEG72336.1"/>
    <property type="molecule type" value="Genomic_DNA"/>
</dbReference>
<accession>A0A1E5IPA6</accession>
<gene>
    <name evidence="1" type="ORF">BEL05_04995</name>
</gene>
<dbReference type="AlphaFoldDB" id="A0A1E5IPA6"/>